<protein>
    <submittedName>
        <fullName evidence="1">Uncharacterized protein</fullName>
    </submittedName>
</protein>
<dbReference type="Proteomes" id="UP000632289">
    <property type="component" value="Unassembled WGS sequence"/>
</dbReference>
<comment type="caution">
    <text evidence="1">The sequence shown here is derived from an EMBL/GenBank/DDBJ whole genome shotgun (WGS) entry which is preliminary data.</text>
</comment>
<sequence>MIANVRSFRRGRLSRAEAVAAVGGLRNHHTVAQVTAALDGSGDAVRDVWVADGDLHVPGDLDLTRERVHFLAVLGDLTVDGVYRDSDDPESLLLVTGAMRARDVVTAGWLDVYGDLTTDRLVGDYNDCSARVDGDVRARLFYGENHHFTIGGALRAGTVIGRPRLDVAVRPDVIDEDDPRMLEHFDRDLLDVFDDHDANGDAVTCVAGLRDVAEVKRRVAAGLPLRTAGPPGH</sequence>
<keyword evidence="2" id="KW-1185">Reference proteome</keyword>
<organism evidence="1 2">
    <name type="scientific">Streptomyces chumphonensis</name>
    <dbReference type="NCBI Taxonomy" id="1214925"/>
    <lineage>
        <taxon>Bacteria</taxon>
        <taxon>Bacillati</taxon>
        <taxon>Actinomycetota</taxon>
        <taxon>Actinomycetes</taxon>
        <taxon>Kitasatosporales</taxon>
        <taxon>Streptomycetaceae</taxon>
        <taxon>Streptomyces</taxon>
    </lineage>
</organism>
<gene>
    <name evidence="1" type="ORF">IF129_21085</name>
</gene>
<dbReference type="RefSeq" id="WP_191211334.1">
    <property type="nucleotide sequence ID" value="NZ_BAABKL010000009.1"/>
</dbReference>
<evidence type="ECO:0000313" key="1">
    <source>
        <dbReference type="EMBL" id="MBD3934043.1"/>
    </source>
</evidence>
<dbReference type="AlphaFoldDB" id="A0A927F2K1"/>
<reference evidence="1" key="1">
    <citation type="submission" date="2020-09" db="EMBL/GenBank/DDBJ databases">
        <title>Secondary metabolite and genome analysis of marine Streptomyces chumphonensis KK1-2T.</title>
        <authorList>
            <person name="Phongsopitanun W."/>
            <person name="Kanchanasin P."/>
            <person name="Pittayakhajonwut P."/>
            <person name="Suwanborirux K."/>
            <person name="Tanasupawat S."/>
        </authorList>
    </citation>
    <scope>NUCLEOTIDE SEQUENCE</scope>
    <source>
        <strain evidence="1">KK1-2</strain>
    </source>
</reference>
<accession>A0A927F2K1</accession>
<name>A0A927F2K1_9ACTN</name>
<dbReference type="EMBL" id="JACXYU010000013">
    <property type="protein sequence ID" value="MBD3934043.1"/>
    <property type="molecule type" value="Genomic_DNA"/>
</dbReference>
<evidence type="ECO:0000313" key="2">
    <source>
        <dbReference type="Proteomes" id="UP000632289"/>
    </source>
</evidence>
<proteinExistence type="predicted"/>